<dbReference type="Proteomes" id="UP000663505">
    <property type="component" value="Chromosome"/>
</dbReference>
<feature type="transmembrane region" description="Helical" evidence="6">
    <location>
        <begin position="320"/>
        <end position="340"/>
    </location>
</feature>
<feature type="transmembrane region" description="Helical" evidence="6">
    <location>
        <begin position="137"/>
        <end position="160"/>
    </location>
</feature>
<comment type="subcellular location">
    <subcellularLocation>
        <location evidence="1">Cell membrane</location>
        <topology evidence="1">Multi-pass membrane protein</topology>
    </subcellularLocation>
</comment>
<dbReference type="PROSITE" id="PS50850">
    <property type="entry name" value="MFS"/>
    <property type="match status" value="1"/>
</dbReference>
<proteinExistence type="predicted"/>
<dbReference type="InterPro" id="IPR050382">
    <property type="entry name" value="MFS_Na/Anion_cotransporter"/>
</dbReference>
<dbReference type="InterPro" id="IPR036259">
    <property type="entry name" value="MFS_trans_sf"/>
</dbReference>
<dbReference type="InterPro" id="IPR020846">
    <property type="entry name" value="MFS_dom"/>
</dbReference>
<dbReference type="GO" id="GO:0005886">
    <property type="term" value="C:plasma membrane"/>
    <property type="evidence" value="ECO:0007669"/>
    <property type="project" value="UniProtKB-SubCell"/>
</dbReference>
<dbReference type="PANTHER" id="PTHR11662">
    <property type="entry name" value="SOLUTE CARRIER FAMILY 17"/>
    <property type="match status" value="1"/>
</dbReference>
<feature type="transmembrane region" description="Helical" evidence="6">
    <location>
        <begin position="76"/>
        <end position="103"/>
    </location>
</feature>
<dbReference type="InterPro" id="IPR011701">
    <property type="entry name" value="MFS"/>
</dbReference>
<evidence type="ECO:0000259" key="7">
    <source>
        <dbReference type="PROSITE" id="PS50850"/>
    </source>
</evidence>
<reference evidence="8 9" key="1">
    <citation type="submission" date="2021-02" db="EMBL/GenBank/DDBJ databases">
        <title>Alicyclobacillus curvatus sp. nov. and Alicyclobacillus mengziensis sp. nov., two acidophilic bacteria isolated from acid mine drainage.</title>
        <authorList>
            <person name="Huang Y."/>
        </authorList>
    </citation>
    <scope>NUCLEOTIDE SEQUENCE [LARGE SCALE GENOMIC DNA]</scope>
    <source>
        <strain evidence="8 9">S30H14</strain>
    </source>
</reference>
<feature type="transmembrane region" description="Helical" evidence="6">
    <location>
        <begin position="6"/>
        <end position="23"/>
    </location>
</feature>
<sequence>MKPTNFRWAVITMLFFATTINYLDRTNLSVALPKMAHQFHWGPAAMGAISSAFLLSYGLLQIPVGALIDKLGTRVTYIWSIIVWSLASMATAIANSFGMLYLFRLILGVGEAPAFPAATKTAADWIPRKQRGIATGFFTAGVNMGSAIALPLVAWLVTAFGWKSSFVVTGLLGLVWLIFWLVFYRDRHNNPRVNAEENALIDAGAENTAIEEKKVPYGQLFGRKSTWGLMLGYFCQVYIMYVFITWLPSYLVTARHMSLLKTGMYGMLPFIFGAIFAFVGGVLSDKWVQVNRNGRKYSMVIGLLFGVAVIPAVYASAWQWALVLLTIAESGVMFSNGAAWGACSEIAPRGQAGSVASMQNFGGNVGGYLAPLITGILVQASGNFVSALVLSGILAVLGAILYFSLLPASKTTAMLASTTTVSSHPING</sequence>
<feature type="transmembrane region" description="Helical" evidence="6">
    <location>
        <begin position="361"/>
        <end position="378"/>
    </location>
</feature>
<accession>A0A9X7Z7D4</accession>
<name>A0A9X7Z7D4_9BACL</name>
<evidence type="ECO:0000256" key="4">
    <source>
        <dbReference type="ARBA" id="ARBA00022989"/>
    </source>
</evidence>
<evidence type="ECO:0000313" key="8">
    <source>
        <dbReference type="EMBL" id="QSO47240.1"/>
    </source>
</evidence>
<keyword evidence="3 6" id="KW-0812">Transmembrane</keyword>
<feature type="transmembrane region" description="Helical" evidence="6">
    <location>
        <begin position="267"/>
        <end position="285"/>
    </location>
</feature>
<dbReference type="Pfam" id="PF07690">
    <property type="entry name" value="MFS_1"/>
    <property type="match status" value="1"/>
</dbReference>
<dbReference type="EMBL" id="CP071182">
    <property type="protein sequence ID" value="QSO47240.1"/>
    <property type="molecule type" value="Genomic_DNA"/>
</dbReference>
<evidence type="ECO:0000256" key="5">
    <source>
        <dbReference type="ARBA" id="ARBA00023136"/>
    </source>
</evidence>
<evidence type="ECO:0000256" key="6">
    <source>
        <dbReference type="SAM" id="Phobius"/>
    </source>
</evidence>
<evidence type="ECO:0000256" key="2">
    <source>
        <dbReference type="ARBA" id="ARBA00022448"/>
    </source>
</evidence>
<dbReference type="Gene3D" id="1.20.1250.20">
    <property type="entry name" value="MFS general substrate transporter like domains"/>
    <property type="match status" value="2"/>
</dbReference>
<dbReference type="RefSeq" id="WP_206656597.1">
    <property type="nucleotide sequence ID" value="NZ_CP071182.1"/>
</dbReference>
<evidence type="ECO:0000256" key="1">
    <source>
        <dbReference type="ARBA" id="ARBA00004651"/>
    </source>
</evidence>
<organism evidence="8 9">
    <name type="scientific">Alicyclobacillus mengziensis</name>
    <dbReference type="NCBI Taxonomy" id="2931921"/>
    <lineage>
        <taxon>Bacteria</taxon>
        <taxon>Bacillati</taxon>
        <taxon>Bacillota</taxon>
        <taxon>Bacilli</taxon>
        <taxon>Bacillales</taxon>
        <taxon>Alicyclobacillaceae</taxon>
        <taxon>Alicyclobacillus</taxon>
    </lineage>
</organism>
<dbReference type="AlphaFoldDB" id="A0A9X7Z7D4"/>
<dbReference type="CDD" id="cd17319">
    <property type="entry name" value="MFS_ExuT_GudP_like"/>
    <property type="match status" value="1"/>
</dbReference>
<feature type="transmembrane region" description="Helical" evidence="6">
    <location>
        <begin position="44"/>
        <end position="64"/>
    </location>
</feature>
<gene>
    <name evidence="8" type="ORF">JZ786_23070</name>
</gene>
<feature type="transmembrane region" description="Helical" evidence="6">
    <location>
        <begin position="297"/>
        <end position="314"/>
    </location>
</feature>
<keyword evidence="9" id="KW-1185">Reference proteome</keyword>
<feature type="transmembrane region" description="Helical" evidence="6">
    <location>
        <begin position="227"/>
        <end position="247"/>
    </location>
</feature>
<dbReference type="SUPFAM" id="SSF103473">
    <property type="entry name" value="MFS general substrate transporter"/>
    <property type="match status" value="1"/>
</dbReference>
<evidence type="ECO:0000313" key="9">
    <source>
        <dbReference type="Proteomes" id="UP000663505"/>
    </source>
</evidence>
<evidence type="ECO:0000256" key="3">
    <source>
        <dbReference type="ARBA" id="ARBA00022692"/>
    </source>
</evidence>
<protein>
    <submittedName>
        <fullName evidence="8">MFS transporter</fullName>
    </submittedName>
</protein>
<feature type="transmembrane region" description="Helical" evidence="6">
    <location>
        <begin position="166"/>
        <end position="184"/>
    </location>
</feature>
<keyword evidence="4 6" id="KW-1133">Transmembrane helix</keyword>
<feature type="transmembrane region" description="Helical" evidence="6">
    <location>
        <begin position="384"/>
        <end position="405"/>
    </location>
</feature>
<keyword evidence="2" id="KW-0813">Transport</keyword>
<feature type="domain" description="Major facilitator superfamily (MFS) profile" evidence="7">
    <location>
        <begin position="10"/>
        <end position="410"/>
    </location>
</feature>
<dbReference type="PANTHER" id="PTHR11662:SF399">
    <property type="entry name" value="FI19708P1-RELATED"/>
    <property type="match status" value="1"/>
</dbReference>
<dbReference type="KEGG" id="afx:JZ786_23070"/>
<dbReference type="GO" id="GO:0022857">
    <property type="term" value="F:transmembrane transporter activity"/>
    <property type="evidence" value="ECO:0007669"/>
    <property type="project" value="InterPro"/>
</dbReference>
<keyword evidence="5 6" id="KW-0472">Membrane</keyword>